<dbReference type="AlphaFoldDB" id="A0A3B0RGZ7"/>
<evidence type="ECO:0000313" key="2">
    <source>
        <dbReference type="EMBL" id="VAV88136.1"/>
    </source>
</evidence>
<accession>A0A3B0RGZ7</accession>
<reference evidence="2" key="1">
    <citation type="submission" date="2018-06" db="EMBL/GenBank/DDBJ databases">
        <authorList>
            <person name="Zhirakovskaya E."/>
        </authorList>
    </citation>
    <scope>NUCLEOTIDE SEQUENCE</scope>
</reference>
<sequence length="115" mass="12226">MTGTKEDSAKNEDLRLKRRSILKAGAVIAPLAITLHGGISVAHANSATCVDQMVANDVQIPLFEADGTPKGITEQFNPQTGLTGNVINNVPQTHWEYIETGVMGYTSCLSSISPT</sequence>
<feature type="transmembrane region" description="Helical" evidence="1">
    <location>
        <begin position="21"/>
        <end position="39"/>
    </location>
</feature>
<organism evidence="2">
    <name type="scientific">hydrothermal vent metagenome</name>
    <dbReference type="NCBI Taxonomy" id="652676"/>
    <lineage>
        <taxon>unclassified sequences</taxon>
        <taxon>metagenomes</taxon>
        <taxon>ecological metagenomes</taxon>
    </lineage>
</organism>
<dbReference type="InterPro" id="IPR006311">
    <property type="entry name" value="TAT_signal"/>
</dbReference>
<dbReference type="EMBL" id="UOED01000031">
    <property type="protein sequence ID" value="VAV88136.1"/>
    <property type="molecule type" value="Genomic_DNA"/>
</dbReference>
<name>A0A3B0RGZ7_9ZZZZ</name>
<dbReference type="PROSITE" id="PS51318">
    <property type="entry name" value="TAT"/>
    <property type="match status" value="1"/>
</dbReference>
<proteinExistence type="predicted"/>
<keyword evidence="1" id="KW-0472">Membrane</keyword>
<protein>
    <submittedName>
        <fullName evidence="2">Uncharacterized protein</fullName>
    </submittedName>
</protein>
<evidence type="ECO:0000256" key="1">
    <source>
        <dbReference type="SAM" id="Phobius"/>
    </source>
</evidence>
<keyword evidence="1" id="KW-1133">Transmembrane helix</keyword>
<gene>
    <name evidence="2" type="ORF">MNBD_ALPHA02-1668</name>
</gene>
<keyword evidence="1" id="KW-0812">Transmembrane</keyword>